<name>A0A9W7GJZ7_9STRA</name>
<dbReference type="SUPFAM" id="SSF50978">
    <property type="entry name" value="WD40 repeat-like"/>
    <property type="match status" value="1"/>
</dbReference>
<protein>
    <submittedName>
        <fullName evidence="2">Uncharacterized protein</fullName>
    </submittedName>
</protein>
<proteinExistence type="predicted"/>
<evidence type="ECO:0000313" key="3">
    <source>
        <dbReference type="Proteomes" id="UP001165065"/>
    </source>
</evidence>
<dbReference type="Proteomes" id="UP001165065">
    <property type="component" value="Unassembled WGS sequence"/>
</dbReference>
<dbReference type="Gene3D" id="2.130.10.10">
    <property type="entry name" value="YVTN repeat-like/Quinoprotein amine dehydrogenase"/>
    <property type="match status" value="2"/>
</dbReference>
<organism evidence="2 3">
    <name type="scientific">Triparma columacea</name>
    <dbReference type="NCBI Taxonomy" id="722753"/>
    <lineage>
        <taxon>Eukaryota</taxon>
        <taxon>Sar</taxon>
        <taxon>Stramenopiles</taxon>
        <taxon>Ochrophyta</taxon>
        <taxon>Bolidophyceae</taxon>
        <taxon>Parmales</taxon>
        <taxon>Triparmaceae</taxon>
        <taxon>Triparma</taxon>
    </lineage>
</organism>
<dbReference type="EMBL" id="BRYA01000248">
    <property type="protein sequence ID" value="GMI45453.1"/>
    <property type="molecule type" value="Genomic_DNA"/>
</dbReference>
<dbReference type="OrthoDB" id="538223at2759"/>
<evidence type="ECO:0000313" key="2">
    <source>
        <dbReference type="EMBL" id="GMI45453.1"/>
    </source>
</evidence>
<evidence type="ECO:0000256" key="1">
    <source>
        <dbReference type="SAM" id="MobiDB-lite"/>
    </source>
</evidence>
<comment type="caution">
    <text evidence="2">The sequence shown here is derived from an EMBL/GenBank/DDBJ whole genome shotgun (WGS) entry which is preliminary data.</text>
</comment>
<keyword evidence="3" id="KW-1185">Reference proteome</keyword>
<sequence length="761" mass="82659">MLDPVTGTEIQIDPNLGAAVFDEGDFDGTEMEVLASLLDTVDVDLTNDSPIEAGPRPPTCIPCEDYEMVSENEEDENDGNDQNLPLRRYADLSETVMCRGSDINRSPSIIVLCEMADDDEQKEIINVLKEVSERQPEDSDLLFFYGTRSMGPVLQIREVCELPVSKHEILLLKLDIPSNWTFYISDVTDITVETVSTFITESLQLEAKQPYGYQEPPLSPAPRPSSRDWKFNFSGPATCLPCDDPNQTNYEPPPPPPQFPQSGGYWEAGGSSYQKTRAEIDADEIFSDSTKPSEPTSAEERAEFKYLRARVQTLEAELAEARSAGGVDRVVYGQEPLMQPSQASSSPPPPPSLLLSNLRSSLTSEPKLILGPKVPTFSLAYSKPYLASGGEDGYVYIFDENNHFKIATRRKCEVAEGLKKGGSTEFEVLRVAWGSDGRTLFVGTASGLVEVLLLREGDSGGDGEGEAEPKAVRSLPLGMTSKTCQPCDTPDPDKKGEVNLMLVAKLDNTVDENGQPKEMKDELAPQVYGICSVGPNLVAVATDDEVTVWSVPTSSRSFSFNFRRIGSGKTGGGRNPKDIVYVFGMDWCAARRELALALSDGTCRVMNLKGELRCVLSLPVESIRATNCRWSDGGRRLTTSFSSGHVALWGLDGASGKPRCLGLYGGEGICYGATTFPPNAPGFMGEAVLSYGKGGRVWAFDSRLPAGDPVAWTGKEGGEGEEVFDVESWWTETGVMIAVGGRREEGAIGVPILLYRVAVTG</sequence>
<dbReference type="InterPro" id="IPR015943">
    <property type="entry name" value="WD40/YVTN_repeat-like_dom_sf"/>
</dbReference>
<dbReference type="InterPro" id="IPR036322">
    <property type="entry name" value="WD40_repeat_dom_sf"/>
</dbReference>
<dbReference type="AlphaFoldDB" id="A0A9W7GJZ7"/>
<dbReference type="InterPro" id="IPR001680">
    <property type="entry name" value="WD40_rpt"/>
</dbReference>
<accession>A0A9W7GJZ7</accession>
<gene>
    <name evidence="2" type="ORF">TrCOL_g8525</name>
</gene>
<dbReference type="SMART" id="SM00320">
    <property type="entry name" value="WD40"/>
    <property type="match status" value="3"/>
</dbReference>
<reference evidence="3" key="1">
    <citation type="journal article" date="2023" name="Commun. Biol.">
        <title>Genome analysis of Parmales, the sister group of diatoms, reveals the evolutionary specialization of diatoms from phago-mixotrophs to photoautotrophs.</title>
        <authorList>
            <person name="Ban H."/>
            <person name="Sato S."/>
            <person name="Yoshikawa S."/>
            <person name="Yamada K."/>
            <person name="Nakamura Y."/>
            <person name="Ichinomiya M."/>
            <person name="Sato N."/>
            <person name="Blanc-Mathieu R."/>
            <person name="Endo H."/>
            <person name="Kuwata A."/>
            <person name="Ogata H."/>
        </authorList>
    </citation>
    <scope>NUCLEOTIDE SEQUENCE [LARGE SCALE GENOMIC DNA]</scope>
</reference>
<feature type="region of interest" description="Disordered" evidence="1">
    <location>
        <begin position="241"/>
        <end position="270"/>
    </location>
</feature>